<keyword evidence="2" id="KW-0732">Signal</keyword>
<feature type="compositionally biased region" description="Polar residues" evidence="1">
    <location>
        <begin position="49"/>
        <end position="61"/>
    </location>
</feature>
<protein>
    <recommendedName>
        <fullName evidence="5">Lipoprotein</fullName>
    </recommendedName>
</protein>
<gene>
    <name evidence="3" type="ORF">H9846_09830</name>
</gene>
<dbReference type="EMBL" id="DXEI01000144">
    <property type="protein sequence ID" value="HIX95738.1"/>
    <property type="molecule type" value="Genomic_DNA"/>
</dbReference>
<organism evidence="3 4">
    <name type="scientific">Candidatus Gemmiger excrementipullorum</name>
    <dbReference type="NCBI Taxonomy" id="2838610"/>
    <lineage>
        <taxon>Bacteria</taxon>
        <taxon>Bacillati</taxon>
        <taxon>Bacillota</taxon>
        <taxon>Clostridia</taxon>
        <taxon>Eubacteriales</taxon>
        <taxon>Gemmiger</taxon>
    </lineage>
</organism>
<evidence type="ECO:0000313" key="3">
    <source>
        <dbReference type="EMBL" id="HIX95738.1"/>
    </source>
</evidence>
<reference evidence="3" key="2">
    <citation type="submission" date="2021-04" db="EMBL/GenBank/DDBJ databases">
        <authorList>
            <person name="Gilroy R."/>
        </authorList>
    </citation>
    <scope>NUCLEOTIDE SEQUENCE</scope>
    <source>
        <strain evidence="3">ChiHecec2B26-7398</strain>
    </source>
</reference>
<feature type="region of interest" description="Disordered" evidence="1">
    <location>
        <begin position="31"/>
        <end position="62"/>
    </location>
</feature>
<dbReference type="AlphaFoldDB" id="A0A9D2BVK0"/>
<evidence type="ECO:0008006" key="5">
    <source>
        <dbReference type="Google" id="ProtNLM"/>
    </source>
</evidence>
<comment type="caution">
    <text evidence="3">The sequence shown here is derived from an EMBL/GenBank/DDBJ whole genome shotgun (WGS) entry which is preliminary data.</text>
</comment>
<sequence>MKNSAFTKLPALCAALLLAACGAPVSERPASSATAEDASPLQAVEPSAAPTQSPEMPQSAEQAGPLYWVDAQNSAGRYEAEWDYNTDTAVARYLDFNTATEQIVGEPLELPYGNAYLFADDEFLYWTWSGMVNDTPILLRSNLDGSGRVPLYEFRQGASLGMDTARGFASDGRNLYFPYSQISDDPAVPDRFFLARLDTETQTLEMILEWEPFVGNLFGVWNDCLLITHTVLDEDCPLEPVYGHYYIENMEELEPWQTTYLCALDPATGEEEVLYECPGTWLDRRVADGALWRSDKDNRLLCKPLDQPEEFTVLQTSLPAYPYAIYTEDILLSATDEAGKNLLYLYDRTTGSLTSSPQRRWMGGEDRAISVLCEAGQGQYVVIDDASVGMQAVADADGNQYLIDGYARYAIASRDALLDESIPLTPITRPGAA</sequence>
<evidence type="ECO:0000256" key="2">
    <source>
        <dbReference type="SAM" id="SignalP"/>
    </source>
</evidence>
<dbReference type="Proteomes" id="UP000886751">
    <property type="component" value="Unassembled WGS sequence"/>
</dbReference>
<evidence type="ECO:0000313" key="4">
    <source>
        <dbReference type="Proteomes" id="UP000886751"/>
    </source>
</evidence>
<proteinExistence type="predicted"/>
<reference evidence="3" key="1">
    <citation type="journal article" date="2021" name="PeerJ">
        <title>Extensive microbial diversity within the chicken gut microbiome revealed by metagenomics and culture.</title>
        <authorList>
            <person name="Gilroy R."/>
            <person name="Ravi A."/>
            <person name="Getino M."/>
            <person name="Pursley I."/>
            <person name="Horton D.L."/>
            <person name="Alikhan N.F."/>
            <person name="Baker D."/>
            <person name="Gharbi K."/>
            <person name="Hall N."/>
            <person name="Watson M."/>
            <person name="Adriaenssens E.M."/>
            <person name="Foster-Nyarko E."/>
            <person name="Jarju S."/>
            <person name="Secka A."/>
            <person name="Antonio M."/>
            <person name="Oren A."/>
            <person name="Chaudhuri R.R."/>
            <person name="La Ragione R."/>
            <person name="Hildebrand F."/>
            <person name="Pallen M.J."/>
        </authorList>
    </citation>
    <scope>NUCLEOTIDE SEQUENCE</scope>
    <source>
        <strain evidence="3">ChiHecec2B26-7398</strain>
    </source>
</reference>
<name>A0A9D2BVK0_9FIRM</name>
<accession>A0A9D2BVK0</accession>
<dbReference type="PROSITE" id="PS51257">
    <property type="entry name" value="PROKAR_LIPOPROTEIN"/>
    <property type="match status" value="1"/>
</dbReference>
<evidence type="ECO:0000256" key="1">
    <source>
        <dbReference type="SAM" id="MobiDB-lite"/>
    </source>
</evidence>
<feature type="signal peptide" evidence="2">
    <location>
        <begin position="1"/>
        <end position="19"/>
    </location>
</feature>
<feature type="chain" id="PRO_5039042120" description="Lipoprotein" evidence="2">
    <location>
        <begin position="20"/>
        <end position="433"/>
    </location>
</feature>